<sequence length="123" mass="13985">MNILIKLPSFFSNLDEVRFFEGITSNPAIVDIRGTGKGLSIKIDRRKLSKENARELISILFRYGVNLTPLAAIANGNRHAWIKDSDYYWHESMFANKQSGDFMDKHKGKTGSVMLMKNMKCKG</sequence>
<reference evidence="1 2" key="1">
    <citation type="journal article" date="2020" name="Microorganisms">
        <title>Reliable Identification of Environmental Pseudomonas Isolates Using the rpoD Gene.</title>
        <authorList>
            <consortium name="The Broad Institute Genome Sequencing Platform"/>
            <person name="Girard L."/>
            <person name="Lood C."/>
            <person name="Rokni-Zadeh H."/>
            <person name="van Noort V."/>
            <person name="Lavigne R."/>
            <person name="De Mot R."/>
        </authorList>
    </citation>
    <scope>NUCLEOTIDE SEQUENCE [LARGE SCALE GENOMIC DNA]</scope>
    <source>
        <strain evidence="1 2">RW7P2</strain>
    </source>
</reference>
<evidence type="ECO:0000313" key="2">
    <source>
        <dbReference type="Proteomes" id="UP000628086"/>
    </source>
</evidence>
<name>A0ABR6VEJ9_9PSED</name>
<comment type="caution">
    <text evidence="1">The sequence shown here is derived from an EMBL/GenBank/DDBJ whole genome shotgun (WGS) entry which is preliminary data.</text>
</comment>
<gene>
    <name evidence="1" type="ORF">HU747_25490</name>
</gene>
<dbReference type="RefSeq" id="WP_104883331.1">
    <property type="nucleotide sequence ID" value="NZ_JABWRR010000005.1"/>
</dbReference>
<evidence type="ECO:0000313" key="1">
    <source>
        <dbReference type="EMBL" id="MBC3478935.1"/>
    </source>
</evidence>
<keyword evidence="2" id="KW-1185">Reference proteome</keyword>
<accession>A0ABR6VEJ9</accession>
<organism evidence="1 2">
    <name type="scientific">Pseudomonas taiwanensis</name>
    <dbReference type="NCBI Taxonomy" id="470150"/>
    <lineage>
        <taxon>Bacteria</taxon>
        <taxon>Pseudomonadati</taxon>
        <taxon>Pseudomonadota</taxon>
        <taxon>Gammaproteobacteria</taxon>
        <taxon>Pseudomonadales</taxon>
        <taxon>Pseudomonadaceae</taxon>
        <taxon>Pseudomonas</taxon>
    </lineage>
</organism>
<proteinExistence type="predicted"/>
<dbReference type="EMBL" id="JABWRS010000049">
    <property type="protein sequence ID" value="MBC3478935.1"/>
    <property type="molecule type" value="Genomic_DNA"/>
</dbReference>
<protein>
    <submittedName>
        <fullName evidence="1">Uncharacterized protein</fullName>
    </submittedName>
</protein>
<dbReference type="Proteomes" id="UP000628086">
    <property type="component" value="Unassembled WGS sequence"/>
</dbReference>